<dbReference type="Gene3D" id="3.40.50.2300">
    <property type="match status" value="2"/>
</dbReference>
<dbReference type="EMBL" id="JALEMU010000090">
    <property type="protein sequence ID" value="MCI5755764.1"/>
    <property type="molecule type" value="Genomic_DNA"/>
</dbReference>
<evidence type="ECO:0000256" key="1">
    <source>
        <dbReference type="ARBA" id="ARBA00023015"/>
    </source>
</evidence>
<dbReference type="InterPro" id="IPR028082">
    <property type="entry name" value="Peripla_BP_I"/>
</dbReference>
<dbReference type="Proteomes" id="UP001139365">
    <property type="component" value="Unassembled WGS sequence"/>
</dbReference>
<dbReference type="GO" id="GO:0000976">
    <property type="term" value="F:transcription cis-regulatory region binding"/>
    <property type="evidence" value="ECO:0007669"/>
    <property type="project" value="TreeGrafter"/>
</dbReference>
<evidence type="ECO:0000313" key="5">
    <source>
        <dbReference type="EMBL" id="MCI5755764.1"/>
    </source>
</evidence>
<dbReference type="Pfam" id="PF13377">
    <property type="entry name" value="Peripla_BP_3"/>
    <property type="match status" value="1"/>
</dbReference>
<comment type="caution">
    <text evidence="5">The sequence shown here is derived from an EMBL/GenBank/DDBJ whole genome shotgun (WGS) entry which is preliminary data.</text>
</comment>
<reference evidence="5 6" key="1">
    <citation type="submission" date="2022-03" db="EMBL/GenBank/DDBJ databases">
        <title>Metagenome-assembled genomes from swine fecal metagenomes.</title>
        <authorList>
            <person name="Holman D.B."/>
            <person name="Kommadath A."/>
        </authorList>
    </citation>
    <scope>NUCLEOTIDE SEQUENCE [LARGE SCALE GENOMIC DNA]</scope>
    <source>
        <strain evidence="5">SUG147</strain>
    </source>
</reference>
<dbReference type="PANTHER" id="PTHR30146:SF109">
    <property type="entry name" value="HTH-TYPE TRANSCRIPTIONAL REGULATOR GALS"/>
    <property type="match status" value="1"/>
</dbReference>
<evidence type="ECO:0000256" key="3">
    <source>
        <dbReference type="ARBA" id="ARBA00023163"/>
    </source>
</evidence>
<evidence type="ECO:0000259" key="4">
    <source>
        <dbReference type="Pfam" id="PF13377"/>
    </source>
</evidence>
<name>A0AAE3FHW9_9BACT</name>
<keyword evidence="1" id="KW-0805">Transcription regulation</keyword>
<dbReference type="SUPFAM" id="SSF53822">
    <property type="entry name" value="Periplasmic binding protein-like I"/>
    <property type="match status" value="1"/>
</dbReference>
<evidence type="ECO:0000313" key="6">
    <source>
        <dbReference type="Proteomes" id="UP001139365"/>
    </source>
</evidence>
<dbReference type="GO" id="GO:0003700">
    <property type="term" value="F:DNA-binding transcription factor activity"/>
    <property type="evidence" value="ECO:0007669"/>
    <property type="project" value="TreeGrafter"/>
</dbReference>
<dbReference type="PANTHER" id="PTHR30146">
    <property type="entry name" value="LACI-RELATED TRANSCRIPTIONAL REPRESSOR"/>
    <property type="match status" value="1"/>
</dbReference>
<gene>
    <name evidence="5" type="ORF">MR241_05665</name>
</gene>
<feature type="domain" description="Transcriptional regulator LacI/GalR-like sensor" evidence="4">
    <location>
        <begin position="165"/>
        <end position="341"/>
    </location>
</feature>
<evidence type="ECO:0000256" key="2">
    <source>
        <dbReference type="ARBA" id="ARBA00023125"/>
    </source>
</evidence>
<dbReference type="InterPro" id="IPR046335">
    <property type="entry name" value="LacI/GalR-like_sensor"/>
</dbReference>
<accession>A0AAE3FHW9</accession>
<keyword evidence="2" id="KW-0238">DNA-binding</keyword>
<proteinExistence type="predicted"/>
<sequence length="355" mass="39624">MRELARKYSCSLHCALDVFDRLLDGCLILSIGKRSYVTTGPCGSRTPLGKFLSESQRDMLGILLQDSSNPFFGSLIRHLYSVAAGNRYQLIVSCTGGSPEREREILDLFLKLGCRGVFSCVPVSKQQEPLFRNYPLPLVTLAEESHLPNTDVILVNNYTAGRQIAKHLMKCGCRSFAYVTEADYIESDRRLKGFRDYLHENGSELNDENIFVVTQPDSGIISREIGWFTTNLLNRTRQLSTPLPLGIFCVHDLLAVETSRAVKRYRPAKYKPFCIPDDVMIAGFDDLPIAAAVTPTLTTVSYRYSAMAETAFGVMTDYITNPDHVPKQYEISSSLIIRESTSQSSVFSNITGING</sequence>
<organism evidence="5 6">
    <name type="scientific">Candidatus Colimorpha enterica</name>
    <dbReference type="NCBI Taxonomy" id="3083063"/>
    <lineage>
        <taxon>Bacteria</taxon>
        <taxon>Pseudomonadati</taxon>
        <taxon>Bacteroidota</taxon>
        <taxon>Bacteroidia</taxon>
        <taxon>Bacteroidales</taxon>
        <taxon>Candidatus Colimorpha</taxon>
    </lineage>
</organism>
<dbReference type="CDD" id="cd06267">
    <property type="entry name" value="PBP1_LacI_sugar_binding-like"/>
    <property type="match status" value="1"/>
</dbReference>
<dbReference type="AlphaFoldDB" id="A0AAE3FHW9"/>
<keyword evidence="3" id="KW-0804">Transcription</keyword>
<protein>
    <submittedName>
        <fullName evidence="5">Substrate-binding domain-containing protein</fullName>
    </submittedName>
</protein>